<reference evidence="2" key="1">
    <citation type="submission" date="2023-08" db="EMBL/GenBank/DDBJ databases">
        <title>Chromosome-level Genome Assembly of mud carp (Cirrhinus molitorella).</title>
        <authorList>
            <person name="Liu H."/>
        </authorList>
    </citation>
    <scope>NUCLEOTIDE SEQUENCE</scope>
    <source>
        <strain evidence="2">Prfri</strain>
        <tissue evidence="2">Muscle</tissue>
    </source>
</reference>
<comment type="caution">
    <text evidence="2">The sequence shown here is derived from an EMBL/GenBank/DDBJ whole genome shotgun (WGS) entry which is preliminary data.</text>
</comment>
<dbReference type="Proteomes" id="UP001187343">
    <property type="component" value="Unassembled WGS sequence"/>
</dbReference>
<protein>
    <submittedName>
        <fullName evidence="2">Uncharacterized protein</fullName>
    </submittedName>
</protein>
<name>A0AA88TB57_9TELE</name>
<organism evidence="2 3">
    <name type="scientific">Cirrhinus molitorella</name>
    <name type="common">mud carp</name>
    <dbReference type="NCBI Taxonomy" id="172907"/>
    <lineage>
        <taxon>Eukaryota</taxon>
        <taxon>Metazoa</taxon>
        <taxon>Chordata</taxon>
        <taxon>Craniata</taxon>
        <taxon>Vertebrata</taxon>
        <taxon>Euteleostomi</taxon>
        <taxon>Actinopterygii</taxon>
        <taxon>Neopterygii</taxon>
        <taxon>Teleostei</taxon>
        <taxon>Ostariophysi</taxon>
        <taxon>Cypriniformes</taxon>
        <taxon>Cyprinidae</taxon>
        <taxon>Labeoninae</taxon>
        <taxon>Labeonini</taxon>
        <taxon>Cirrhinus</taxon>
    </lineage>
</organism>
<accession>A0AA88TB57</accession>
<feature type="region of interest" description="Disordered" evidence="1">
    <location>
        <begin position="48"/>
        <end position="67"/>
    </location>
</feature>
<proteinExistence type="predicted"/>
<evidence type="ECO:0000313" key="3">
    <source>
        <dbReference type="Proteomes" id="UP001187343"/>
    </source>
</evidence>
<dbReference type="AlphaFoldDB" id="A0AA88TB57"/>
<sequence>MGNGQRMPGRILPRWHSSGVPNESCGQGTRKACLSCGWETRQVCCRDGWGGKEEGKQREAKRERRGM</sequence>
<evidence type="ECO:0000313" key="2">
    <source>
        <dbReference type="EMBL" id="KAK2870846.1"/>
    </source>
</evidence>
<dbReference type="EMBL" id="JAUYZG010000023">
    <property type="protein sequence ID" value="KAK2870846.1"/>
    <property type="molecule type" value="Genomic_DNA"/>
</dbReference>
<feature type="region of interest" description="Disordered" evidence="1">
    <location>
        <begin position="1"/>
        <end position="21"/>
    </location>
</feature>
<feature type="compositionally biased region" description="Basic and acidic residues" evidence="1">
    <location>
        <begin position="49"/>
        <end position="67"/>
    </location>
</feature>
<evidence type="ECO:0000256" key="1">
    <source>
        <dbReference type="SAM" id="MobiDB-lite"/>
    </source>
</evidence>
<gene>
    <name evidence="2" type="ORF">Q8A67_023373</name>
</gene>
<keyword evidence="3" id="KW-1185">Reference proteome</keyword>